<sequence length="79" mass="8959">MEKAVMQNAGVNLYENYFESCADSANVLQCYRYPSSEVMCPASKVSFSIESNPKIAVAYSHCKYQLREGNVTCPFMWDI</sequence>
<dbReference type="Proteomes" id="UP001151699">
    <property type="component" value="Chromosome A"/>
</dbReference>
<proteinExistence type="predicted"/>
<dbReference type="AlphaFoldDB" id="A0A9Q0NAP2"/>
<gene>
    <name evidence="1" type="ORF">Bhyg_01170</name>
</gene>
<name>A0A9Q0NAP2_9DIPT</name>
<keyword evidence="2" id="KW-1185">Reference proteome</keyword>
<feature type="non-terminal residue" evidence="1">
    <location>
        <position position="1"/>
    </location>
</feature>
<evidence type="ECO:0000313" key="1">
    <source>
        <dbReference type="EMBL" id="KAJ6645961.1"/>
    </source>
</evidence>
<organism evidence="1 2">
    <name type="scientific">Pseudolycoriella hygida</name>
    <dbReference type="NCBI Taxonomy" id="35572"/>
    <lineage>
        <taxon>Eukaryota</taxon>
        <taxon>Metazoa</taxon>
        <taxon>Ecdysozoa</taxon>
        <taxon>Arthropoda</taxon>
        <taxon>Hexapoda</taxon>
        <taxon>Insecta</taxon>
        <taxon>Pterygota</taxon>
        <taxon>Neoptera</taxon>
        <taxon>Endopterygota</taxon>
        <taxon>Diptera</taxon>
        <taxon>Nematocera</taxon>
        <taxon>Sciaroidea</taxon>
        <taxon>Sciaridae</taxon>
        <taxon>Pseudolycoriella</taxon>
    </lineage>
</organism>
<evidence type="ECO:0000313" key="2">
    <source>
        <dbReference type="Proteomes" id="UP001151699"/>
    </source>
</evidence>
<dbReference type="EMBL" id="WJQU01000001">
    <property type="protein sequence ID" value="KAJ6645961.1"/>
    <property type="molecule type" value="Genomic_DNA"/>
</dbReference>
<accession>A0A9Q0NAP2</accession>
<reference evidence="1" key="1">
    <citation type="submission" date="2022-07" db="EMBL/GenBank/DDBJ databases">
        <authorList>
            <person name="Trinca V."/>
            <person name="Uliana J.V.C."/>
            <person name="Torres T.T."/>
            <person name="Ward R.J."/>
            <person name="Monesi N."/>
        </authorList>
    </citation>
    <scope>NUCLEOTIDE SEQUENCE</scope>
    <source>
        <strain evidence="1">HSMRA1968</strain>
        <tissue evidence="1">Whole embryos</tissue>
    </source>
</reference>
<comment type="caution">
    <text evidence="1">The sequence shown here is derived from an EMBL/GenBank/DDBJ whole genome shotgun (WGS) entry which is preliminary data.</text>
</comment>
<protein>
    <submittedName>
        <fullName evidence="1">Uncharacterized protein</fullName>
    </submittedName>
</protein>